<dbReference type="Pfam" id="PF21021">
    <property type="entry name" value="FAF1"/>
    <property type="match status" value="1"/>
</dbReference>
<dbReference type="OrthoDB" id="1920064at2759"/>
<accession>A0A4V6A6S8</accession>
<dbReference type="InterPro" id="IPR049483">
    <property type="entry name" value="FAF1_2-like_UAS"/>
</dbReference>
<evidence type="ECO:0000313" key="2">
    <source>
        <dbReference type="EMBL" id="TKR95815.1"/>
    </source>
</evidence>
<protein>
    <recommendedName>
        <fullName evidence="1">Fas-associated factor 1/2-like UAS domain-containing protein</fullName>
    </recommendedName>
</protein>
<proteinExistence type="predicted"/>
<evidence type="ECO:0000313" key="3">
    <source>
        <dbReference type="Proteomes" id="UP000298663"/>
    </source>
</evidence>
<reference evidence="2 3" key="2">
    <citation type="journal article" date="2019" name="G3 (Bethesda)">
        <title>Hybrid Assembly of the Genome of the Entomopathogenic Nematode Steinernema carpocapsae Identifies the X-Chromosome.</title>
        <authorList>
            <person name="Serra L."/>
            <person name="Macchietto M."/>
            <person name="Macias-Munoz A."/>
            <person name="McGill C.J."/>
            <person name="Rodriguez I.M."/>
            <person name="Rodriguez B."/>
            <person name="Murad R."/>
            <person name="Mortazavi A."/>
        </authorList>
    </citation>
    <scope>NUCLEOTIDE SEQUENCE [LARGE SCALE GENOMIC DNA]</scope>
    <source>
        <strain evidence="2 3">ALL</strain>
    </source>
</reference>
<gene>
    <name evidence="2" type="ORF">L596_009935</name>
</gene>
<feature type="domain" description="Fas-associated factor 1/2-like UAS" evidence="1">
    <location>
        <begin position="6"/>
        <end position="53"/>
    </location>
</feature>
<reference evidence="2 3" key="1">
    <citation type="journal article" date="2015" name="Genome Biol.">
        <title>Comparative genomics of Steinernema reveals deeply conserved gene regulatory networks.</title>
        <authorList>
            <person name="Dillman A.R."/>
            <person name="Macchietto M."/>
            <person name="Porter C.F."/>
            <person name="Rogers A."/>
            <person name="Williams B."/>
            <person name="Antoshechkin I."/>
            <person name="Lee M.M."/>
            <person name="Goodwin Z."/>
            <person name="Lu X."/>
            <person name="Lewis E.E."/>
            <person name="Goodrich-Blair H."/>
            <person name="Stock S.P."/>
            <person name="Adams B.J."/>
            <person name="Sternberg P.W."/>
            <person name="Mortazavi A."/>
        </authorList>
    </citation>
    <scope>NUCLEOTIDE SEQUENCE [LARGE SCALE GENOMIC DNA]</scope>
    <source>
        <strain evidence="2 3">ALL</strain>
    </source>
</reference>
<dbReference type="Proteomes" id="UP000298663">
    <property type="component" value="Unassembled WGS sequence"/>
</dbReference>
<comment type="caution">
    <text evidence="2">The sequence shown here is derived from an EMBL/GenBank/DDBJ whole genome shotgun (WGS) entry which is preliminary data.</text>
</comment>
<dbReference type="Gene3D" id="3.40.30.10">
    <property type="entry name" value="Glutaredoxin"/>
    <property type="match status" value="1"/>
</dbReference>
<dbReference type="EMBL" id="AZBU02000002">
    <property type="protein sequence ID" value="TKR95815.1"/>
    <property type="molecule type" value="Genomic_DNA"/>
</dbReference>
<evidence type="ECO:0000259" key="1">
    <source>
        <dbReference type="Pfam" id="PF21021"/>
    </source>
</evidence>
<name>A0A4V6A6S8_STECR</name>
<organism evidence="2 3">
    <name type="scientific">Steinernema carpocapsae</name>
    <name type="common">Entomopathogenic nematode</name>
    <dbReference type="NCBI Taxonomy" id="34508"/>
    <lineage>
        <taxon>Eukaryota</taxon>
        <taxon>Metazoa</taxon>
        <taxon>Ecdysozoa</taxon>
        <taxon>Nematoda</taxon>
        <taxon>Chromadorea</taxon>
        <taxon>Rhabditida</taxon>
        <taxon>Tylenchina</taxon>
        <taxon>Panagrolaimomorpha</taxon>
        <taxon>Strongyloidoidea</taxon>
        <taxon>Steinernematidae</taxon>
        <taxon>Steinernema</taxon>
    </lineage>
</organism>
<sequence>MKLPSETLVNKEISDLLKKEFVVWGWDMTTQVNRILLEELMAEADMRRIHSQIPSRLQGHFSVERTTETLLDCLEQNKKIKETNQAASAAFEAERKERAALSEEQRIAYVQFCPG</sequence>
<keyword evidence="3" id="KW-1185">Reference proteome</keyword>
<dbReference type="AlphaFoldDB" id="A0A4V6A6S8"/>